<feature type="transmembrane region" description="Helical" evidence="2">
    <location>
        <begin position="171"/>
        <end position="192"/>
    </location>
</feature>
<evidence type="ECO:0000313" key="4">
    <source>
        <dbReference type="EMBL" id="KAG7086275.1"/>
    </source>
</evidence>
<dbReference type="OrthoDB" id="3265526at2759"/>
<keyword evidence="2" id="KW-1133">Transmembrane helix</keyword>
<keyword evidence="2" id="KW-0472">Membrane</keyword>
<evidence type="ECO:0000313" key="5">
    <source>
        <dbReference type="Proteomes" id="UP001049176"/>
    </source>
</evidence>
<dbReference type="InterPro" id="IPR045339">
    <property type="entry name" value="DUF6534"/>
</dbReference>
<evidence type="ECO:0000259" key="3">
    <source>
        <dbReference type="Pfam" id="PF20152"/>
    </source>
</evidence>
<feature type="transmembrane region" description="Helical" evidence="2">
    <location>
        <begin position="90"/>
        <end position="110"/>
    </location>
</feature>
<feature type="transmembrane region" description="Helical" evidence="2">
    <location>
        <begin position="213"/>
        <end position="242"/>
    </location>
</feature>
<dbReference type="Proteomes" id="UP001049176">
    <property type="component" value="Chromosome 10"/>
</dbReference>
<name>A0A9P7RN95_9AGAR</name>
<organism evidence="4 5">
    <name type="scientific">Marasmius oreades</name>
    <name type="common">fairy-ring Marasmius</name>
    <dbReference type="NCBI Taxonomy" id="181124"/>
    <lineage>
        <taxon>Eukaryota</taxon>
        <taxon>Fungi</taxon>
        <taxon>Dikarya</taxon>
        <taxon>Basidiomycota</taxon>
        <taxon>Agaricomycotina</taxon>
        <taxon>Agaricomycetes</taxon>
        <taxon>Agaricomycetidae</taxon>
        <taxon>Agaricales</taxon>
        <taxon>Marasmiineae</taxon>
        <taxon>Marasmiaceae</taxon>
        <taxon>Marasmius</taxon>
    </lineage>
</organism>
<dbReference type="PANTHER" id="PTHR40465:SF1">
    <property type="entry name" value="DUF6534 DOMAIN-CONTAINING PROTEIN"/>
    <property type="match status" value="1"/>
</dbReference>
<feature type="domain" description="DUF6534" evidence="3">
    <location>
        <begin position="176"/>
        <end position="261"/>
    </location>
</feature>
<keyword evidence="5" id="KW-1185">Reference proteome</keyword>
<dbReference type="PANTHER" id="PTHR40465">
    <property type="entry name" value="CHROMOSOME 1, WHOLE GENOME SHOTGUN SEQUENCE"/>
    <property type="match status" value="1"/>
</dbReference>
<evidence type="ECO:0000256" key="2">
    <source>
        <dbReference type="SAM" id="Phobius"/>
    </source>
</evidence>
<proteinExistence type="predicted"/>
<dbReference type="Pfam" id="PF20152">
    <property type="entry name" value="DUF6534"/>
    <property type="match status" value="1"/>
</dbReference>
<feature type="transmembrane region" description="Helical" evidence="2">
    <location>
        <begin position="12"/>
        <end position="38"/>
    </location>
</feature>
<keyword evidence="2" id="KW-0812">Transmembrane</keyword>
<sequence length="386" mass="42426">MADDGLPSVEVLYGPILIGMFFSTILYGVTVVQIFLYFARYKDPAWIRYLVIYLFMVETLSTAFCFEMVYEPLIRKAGLPDIKITSPLLLAADGPVTAMIATPVQLLMAWRIKVITQSQSRFKIISGSTIMPLIIAIFSVASLAGGIWLGIRVARQPRFEDFAQFKGASVLWLVSTAVADVLIAGAMVLSLIRRKSSFQATNNQIDRILRLTVQTGTLTAVAALADSILFLILPHTTLFFIWDLSLSKLYTNSILSSLNARPWSDPNRGQPGTTTSLLFANHNLNAISGSSTSISLNDVAKTGPRVLVCDPSFLLYIASSVFRFLYSQNVQSTSNDCRSRLQEDSDLELGDPTDPSKCDDVDKSGDWTEGREAHITFALQAPASTK</sequence>
<dbReference type="EMBL" id="CM032190">
    <property type="protein sequence ID" value="KAG7086275.1"/>
    <property type="molecule type" value="Genomic_DNA"/>
</dbReference>
<feature type="transmembrane region" description="Helical" evidence="2">
    <location>
        <begin position="50"/>
        <end position="70"/>
    </location>
</feature>
<dbReference type="RefSeq" id="XP_043002746.1">
    <property type="nucleotide sequence ID" value="XM_043159147.1"/>
</dbReference>
<comment type="caution">
    <text evidence="4">The sequence shown here is derived from an EMBL/GenBank/DDBJ whole genome shotgun (WGS) entry which is preliminary data.</text>
</comment>
<feature type="transmembrane region" description="Helical" evidence="2">
    <location>
        <begin position="130"/>
        <end position="151"/>
    </location>
</feature>
<reference evidence="4" key="1">
    <citation type="journal article" date="2021" name="Genome Biol. Evol.">
        <title>The assembled and annotated genome of the fairy-ring fungus Marasmius oreades.</title>
        <authorList>
            <person name="Hiltunen M."/>
            <person name="Ament-Velasquez S.L."/>
            <person name="Johannesson H."/>
        </authorList>
    </citation>
    <scope>NUCLEOTIDE SEQUENCE</scope>
    <source>
        <strain evidence="4">03SP1</strain>
    </source>
</reference>
<gene>
    <name evidence="4" type="ORF">E1B28_002239</name>
</gene>
<accession>A0A9P7RN95</accession>
<protein>
    <recommendedName>
        <fullName evidence="3">DUF6534 domain-containing protein</fullName>
    </recommendedName>
</protein>
<dbReference type="GeneID" id="66071315"/>
<dbReference type="AlphaFoldDB" id="A0A9P7RN95"/>
<evidence type="ECO:0000256" key="1">
    <source>
        <dbReference type="SAM" id="MobiDB-lite"/>
    </source>
</evidence>
<feature type="compositionally biased region" description="Basic and acidic residues" evidence="1">
    <location>
        <begin position="354"/>
        <end position="365"/>
    </location>
</feature>
<feature type="region of interest" description="Disordered" evidence="1">
    <location>
        <begin position="344"/>
        <end position="365"/>
    </location>
</feature>